<dbReference type="AlphaFoldDB" id="A0AAD8Y3D2"/>
<dbReference type="SUPFAM" id="SSF56281">
    <property type="entry name" value="Metallo-hydrolase/oxidoreductase"/>
    <property type="match status" value="1"/>
</dbReference>
<keyword evidence="3" id="KW-0227">DNA damage</keyword>
<dbReference type="Gene3D" id="3.40.50.12650">
    <property type="match status" value="1"/>
</dbReference>
<dbReference type="EMBL" id="JATAAI010000021">
    <property type="protein sequence ID" value="KAK1738355.1"/>
    <property type="molecule type" value="Genomic_DNA"/>
</dbReference>
<dbReference type="InterPro" id="IPR011084">
    <property type="entry name" value="DRMBL"/>
</dbReference>
<evidence type="ECO:0000256" key="5">
    <source>
        <dbReference type="ARBA" id="ARBA00023242"/>
    </source>
</evidence>
<evidence type="ECO:0000256" key="2">
    <source>
        <dbReference type="ARBA" id="ARBA00010304"/>
    </source>
</evidence>
<keyword evidence="5" id="KW-0539">Nucleus</keyword>
<evidence type="ECO:0000313" key="10">
    <source>
        <dbReference type="Proteomes" id="UP001224775"/>
    </source>
</evidence>
<protein>
    <submittedName>
        <fullName evidence="9">DNA cross-link repair protein</fullName>
    </submittedName>
</protein>
<comment type="caution">
    <text evidence="9">The sequence shown here is derived from an EMBL/GenBank/DDBJ whole genome shotgun (WGS) entry which is preliminary data.</text>
</comment>
<accession>A0AAD8Y3D2</accession>
<dbReference type="InterPro" id="IPR036866">
    <property type="entry name" value="RibonucZ/Hydroxyglut_hydro"/>
</dbReference>
<dbReference type="PANTHER" id="PTHR23240:SF35">
    <property type="entry name" value="DNA REPAIR METALLO-BETA-LACTAMASE FAMILY PROTEIN-RELATED"/>
    <property type="match status" value="1"/>
</dbReference>
<dbReference type="Pfam" id="PF07522">
    <property type="entry name" value="DRMBL"/>
    <property type="match status" value="1"/>
</dbReference>
<evidence type="ECO:0000256" key="3">
    <source>
        <dbReference type="ARBA" id="ARBA00022763"/>
    </source>
</evidence>
<dbReference type="Gene3D" id="3.60.15.10">
    <property type="entry name" value="Ribonuclease Z/Hydroxyacylglutathione hydrolase-like"/>
    <property type="match status" value="1"/>
</dbReference>
<evidence type="ECO:0000256" key="6">
    <source>
        <dbReference type="SAM" id="MobiDB-lite"/>
    </source>
</evidence>
<organism evidence="9 10">
    <name type="scientific">Skeletonema marinoi</name>
    <dbReference type="NCBI Taxonomy" id="267567"/>
    <lineage>
        <taxon>Eukaryota</taxon>
        <taxon>Sar</taxon>
        <taxon>Stramenopiles</taxon>
        <taxon>Ochrophyta</taxon>
        <taxon>Bacillariophyta</taxon>
        <taxon>Coscinodiscophyceae</taxon>
        <taxon>Thalassiosirophycidae</taxon>
        <taxon>Thalassiosirales</taxon>
        <taxon>Skeletonemataceae</taxon>
        <taxon>Skeletonema</taxon>
        <taxon>Skeletonema marinoi-dohrnii complex</taxon>
    </lineage>
</organism>
<evidence type="ECO:0000256" key="1">
    <source>
        <dbReference type="ARBA" id="ARBA00004123"/>
    </source>
</evidence>
<dbReference type="GO" id="GO:0003684">
    <property type="term" value="F:damaged DNA binding"/>
    <property type="evidence" value="ECO:0007669"/>
    <property type="project" value="TreeGrafter"/>
</dbReference>
<dbReference type="CDD" id="cd16273">
    <property type="entry name" value="SNM1A-1C-like_MBL-fold"/>
    <property type="match status" value="1"/>
</dbReference>
<feature type="domain" description="DNA repair metallo-beta-lactamase" evidence="8">
    <location>
        <begin position="648"/>
        <end position="771"/>
    </location>
</feature>
<dbReference type="FunFam" id="3.40.50.12650:FF:000001">
    <property type="entry name" value="DNA cross-link repair 1A"/>
    <property type="match status" value="1"/>
</dbReference>
<comment type="similarity">
    <text evidence="2">Belongs to the DNA repair metallo-beta-lactamase (DRMBL) family.</text>
</comment>
<dbReference type="GO" id="GO:0036297">
    <property type="term" value="P:interstrand cross-link repair"/>
    <property type="evidence" value="ECO:0007669"/>
    <property type="project" value="TreeGrafter"/>
</dbReference>
<feature type="compositionally biased region" description="Polar residues" evidence="6">
    <location>
        <begin position="382"/>
        <end position="397"/>
    </location>
</feature>
<reference evidence="9" key="1">
    <citation type="submission" date="2023-06" db="EMBL/GenBank/DDBJ databases">
        <title>Survivors Of The Sea: Transcriptome response of Skeletonema marinoi to long-term dormancy.</title>
        <authorList>
            <person name="Pinder M.I.M."/>
            <person name="Kourtchenko O."/>
            <person name="Robertson E.K."/>
            <person name="Larsson T."/>
            <person name="Maumus F."/>
            <person name="Osuna-Cruz C.M."/>
            <person name="Vancaester E."/>
            <person name="Stenow R."/>
            <person name="Vandepoele K."/>
            <person name="Ploug H."/>
            <person name="Bruchert V."/>
            <person name="Godhe A."/>
            <person name="Topel M."/>
        </authorList>
    </citation>
    <scope>NUCLEOTIDE SEQUENCE</scope>
    <source>
        <strain evidence="9">R05AC</strain>
    </source>
</reference>
<keyword evidence="10" id="KW-1185">Reference proteome</keyword>
<gene>
    <name evidence="9" type="ORF">QTG54_011024</name>
</gene>
<feature type="region of interest" description="Disordered" evidence="6">
    <location>
        <begin position="174"/>
        <end position="217"/>
    </location>
</feature>
<dbReference type="PANTHER" id="PTHR23240">
    <property type="entry name" value="DNA CROSS-LINK REPAIR PROTEIN PSO2/SNM1-RELATED"/>
    <property type="match status" value="1"/>
</dbReference>
<evidence type="ECO:0000256" key="4">
    <source>
        <dbReference type="ARBA" id="ARBA00023204"/>
    </source>
</evidence>
<dbReference type="GO" id="GO:0006303">
    <property type="term" value="P:double-strand break repair via nonhomologous end joining"/>
    <property type="evidence" value="ECO:0007669"/>
    <property type="project" value="TreeGrafter"/>
</dbReference>
<name>A0AAD8Y3D2_9STRA</name>
<feature type="domain" description="Metallo-beta-lactamase" evidence="7">
    <location>
        <begin position="445"/>
        <end position="555"/>
    </location>
</feature>
<dbReference type="InterPro" id="IPR001279">
    <property type="entry name" value="Metallo-B-lactamas"/>
</dbReference>
<evidence type="ECO:0000259" key="7">
    <source>
        <dbReference type="Pfam" id="PF00753"/>
    </source>
</evidence>
<evidence type="ECO:0000259" key="8">
    <source>
        <dbReference type="Pfam" id="PF07522"/>
    </source>
</evidence>
<evidence type="ECO:0000313" key="9">
    <source>
        <dbReference type="EMBL" id="KAK1738355.1"/>
    </source>
</evidence>
<sequence>MVRRIVKCGSCLKRFATASGQDLCPTCRTKVCNHNNILVTSSAEAPPTNNLDEEETIDALQSQQRPLVIRDVPLPAVPFKGKKRKLPTATTEEVDVVQVCNNVAAASPAEESRNDENDVTVKNDGDLKLIDTNKAPVVDVISKKPKTGNDEGEIATLSNSTVTNSLDEDESHYRDFHVDDDNDDLRCVTNDGSNTDLNDKVESDEEANNQHGDGSCCGSENDDKLIECIEIDDDSEDDACSYQKEASEEVATSQPKVNRTDNNPENDVCYICGSNLSGKGFKSRVAHMKRCSTKFGQTMKTSSAEVEEDMMVPLESSSKAAVSNPYKTAAQWHGNAGTIVQQSKEKQSMLKQFFKAPVRSLTNVLMAGSRQSFKKKVEETSSEQQKGLKSGTNNTASGKKPPFRKGSWASNNRRNGQCPSYKRIPGTDFLCDGFYYAGSLTQNYFLTHFHSDHYGGITKKWNEGIIYCSEPTANLVHQNLGVEQKYLHPLPMNEPTIVSSKDKAVKVTLLDANHCPGAVMFLFEVGNRRILHVGDFRWNRNIMLDIPQIRALSALSPRLDELFLDTTYCNPKYELPTQEEAIAAAIDVASEEMEKSKRGSKTLFLFGAYTIGKEKIYLSVAQHLKKKVYVDSRRLRILKALGWPKERMSIFTTKKEEACLWIVPLGKVNFKDMPDFLEQANNSKAGKALTAKYERVVGFRPTGWTFSAKDKKQTLLPCGQPKPGRHLISSKTNGKYSVHGVPYSEHSSFPELVDCVHCLKPRKIVTTVSVSKSEEQIEMLLNAANALD</sequence>
<dbReference type="GO" id="GO:0005634">
    <property type="term" value="C:nucleus"/>
    <property type="evidence" value="ECO:0007669"/>
    <property type="project" value="UniProtKB-SubCell"/>
</dbReference>
<keyword evidence="4" id="KW-0234">DNA repair</keyword>
<dbReference type="Pfam" id="PF00753">
    <property type="entry name" value="Lactamase_B"/>
    <property type="match status" value="1"/>
</dbReference>
<dbReference type="GO" id="GO:0035312">
    <property type="term" value="F:5'-3' DNA exonuclease activity"/>
    <property type="evidence" value="ECO:0007669"/>
    <property type="project" value="TreeGrafter"/>
</dbReference>
<comment type="subcellular location">
    <subcellularLocation>
        <location evidence="1">Nucleus</location>
    </subcellularLocation>
</comment>
<proteinExistence type="inferred from homology"/>
<feature type="region of interest" description="Disordered" evidence="6">
    <location>
        <begin position="372"/>
        <end position="419"/>
    </location>
</feature>
<dbReference type="Proteomes" id="UP001224775">
    <property type="component" value="Unassembled WGS sequence"/>
</dbReference>
<feature type="compositionally biased region" description="Polar residues" evidence="6">
    <location>
        <begin position="408"/>
        <end position="418"/>
    </location>
</feature>